<evidence type="ECO:0000256" key="3">
    <source>
        <dbReference type="ARBA" id="ARBA00022692"/>
    </source>
</evidence>
<comment type="caution">
    <text evidence="7">The sequence shown here is derived from an EMBL/GenBank/DDBJ whole genome shotgun (WGS) entry which is preliminary data.</text>
</comment>
<sequence length="206" mass="21798">MESLIKGIILGFSIAAPVGPIGLLCIRTTLSQGRAFGFVSGLGAATADAMYGTLAALGLTVISHFLIQQSAWINLVGALFLIYLAYRTFGAPAASADEQKDAGIKGSYLRTFGTTLLLTLTNPLTIVSFAGIFAGMNIGPASESSVQLVLGVFLGSALWWLFLSGTVGLLQRMISSRLMKRINTLSALVLLGFGVYSLYRTFKGLY</sequence>
<keyword evidence="3 6" id="KW-0812">Transmembrane</keyword>
<name>A0ABV8SLI5_9BACL</name>
<evidence type="ECO:0000256" key="4">
    <source>
        <dbReference type="ARBA" id="ARBA00022989"/>
    </source>
</evidence>
<comment type="subcellular location">
    <subcellularLocation>
        <location evidence="1">Cell membrane</location>
        <topology evidence="1">Multi-pass membrane protein</topology>
    </subcellularLocation>
</comment>
<dbReference type="InterPro" id="IPR001123">
    <property type="entry name" value="LeuE-type"/>
</dbReference>
<organism evidence="7 8">
    <name type="scientific">Cohnella boryungensis</name>
    <dbReference type="NCBI Taxonomy" id="768479"/>
    <lineage>
        <taxon>Bacteria</taxon>
        <taxon>Bacillati</taxon>
        <taxon>Bacillota</taxon>
        <taxon>Bacilli</taxon>
        <taxon>Bacillales</taxon>
        <taxon>Paenibacillaceae</taxon>
        <taxon>Cohnella</taxon>
    </lineage>
</organism>
<gene>
    <name evidence="7" type="ORF">ACFO1S_28280</name>
</gene>
<dbReference type="Proteomes" id="UP001595755">
    <property type="component" value="Unassembled WGS sequence"/>
</dbReference>
<feature type="transmembrane region" description="Helical" evidence="6">
    <location>
        <begin position="107"/>
        <end position="136"/>
    </location>
</feature>
<evidence type="ECO:0000256" key="2">
    <source>
        <dbReference type="ARBA" id="ARBA00022475"/>
    </source>
</evidence>
<dbReference type="EMBL" id="JBHSED010000074">
    <property type="protein sequence ID" value="MFC4307329.1"/>
    <property type="molecule type" value="Genomic_DNA"/>
</dbReference>
<evidence type="ECO:0000256" key="5">
    <source>
        <dbReference type="ARBA" id="ARBA00023136"/>
    </source>
</evidence>
<evidence type="ECO:0000256" key="6">
    <source>
        <dbReference type="SAM" id="Phobius"/>
    </source>
</evidence>
<keyword evidence="2" id="KW-1003">Cell membrane</keyword>
<evidence type="ECO:0000256" key="1">
    <source>
        <dbReference type="ARBA" id="ARBA00004651"/>
    </source>
</evidence>
<keyword evidence="5 6" id="KW-0472">Membrane</keyword>
<keyword evidence="8" id="KW-1185">Reference proteome</keyword>
<feature type="transmembrane region" description="Helical" evidence="6">
    <location>
        <begin position="182"/>
        <end position="199"/>
    </location>
</feature>
<dbReference type="RefSeq" id="WP_204603063.1">
    <property type="nucleotide sequence ID" value="NZ_JBHSED010000074.1"/>
</dbReference>
<protein>
    <submittedName>
        <fullName evidence="7">LysE family translocator</fullName>
    </submittedName>
</protein>
<evidence type="ECO:0000313" key="7">
    <source>
        <dbReference type="EMBL" id="MFC4307329.1"/>
    </source>
</evidence>
<keyword evidence="4 6" id="KW-1133">Transmembrane helix</keyword>
<dbReference type="PANTHER" id="PTHR30086:SF20">
    <property type="entry name" value="ARGININE EXPORTER PROTEIN ARGO-RELATED"/>
    <property type="match status" value="1"/>
</dbReference>
<dbReference type="Pfam" id="PF01810">
    <property type="entry name" value="LysE"/>
    <property type="match status" value="1"/>
</dbReference>
<proteinExistence type="predicted"/>
<dbReference type="PANTHER" id="PTHR30086">
    <property type="entry name" value="ARGININE EXPORTER PROTEIN ARGO"/>
    <property type="match status" value="1"/>
</dbReference>
<feature type="transmembrane region" description="Helical" evidence="6">
    <location>
        <begin position="148"/>
        <end position="170"/>
    </location>
</feature>
<accession>A0ABV8SLI5</accession>
<feature type="transmembrane region" description="Helical" evidence="6">
    <location>
        <begin position="38"/>
        <end position="59"/>
    </location>
</feature>
<feature type="transmembrane region" description="Helical" evidence="6">
    <location>
        <begin position="6"/>
        <end position="26"/>
    </location>
</feature>
<feature type="transmembrane region" description="Helical" evidence="6">
    <location>
        <begin position="65"/>
        <end position="86"/>
    </location>
</feature>
<reference evidence="8" key="1">
    <citation type="journal article" date="2019" name="Int. J. Syst. Evol. Microbiol.">
        <title>The Global Catalogue of Microorganisms (GCM) 10K type strain sequencing project: providing services to taxonomists for standard genome sequencing and annotation.</title>
        <authorList>
            <consortium name="The Broad Institute Genomics Platform"/>
            <consortium name="The Broad Institute Genome Sequencing Center for Infectious Disease"/>
            <person name="Wu L."/>
            <person name="Ma J."/>
        </authorList>
    </citation>
    <scope>NUCLEOTIDE SEQUENCE [LARGE SCALE GENOMIC DNA]</scope>
    <source>
        <strain evidence="8">CGMCC 4.1641</strain>
    </source>
</reference>
<evidence type="ECO:0000313" key="8">
    <source>
        <dbReference type="Proteomes" id="UP001595755"/>
    </source>
</evidence>